<evidence type="ECO:0000256" key="6">
    <source>
        <dbReference type="SAM" id="Phobius"/>
    </source>
</evidence>
<evidence type="ECO:0000256" key="3">
    <source>
        <dbReference type="ARBA" id="ARBA00022692"/>
    </source>
</evidence>
<dbReference type="GO" id="GO:0005886">
    <property type="term" value="C:plasma membrane"/>
    <property type="evidence" value="ECO:0007669"/>
    <property type="project" value="UniProtKB-SubCell"/>
</dbReference>
<dbReference type="CDD" id="cd16380">
    <property type="entry name" value="YitT_C"/>
    <property type="match status" value="1"/>
</dbReference>
<dbReference type="RefSeq" id="WP_106624513.1">
    <property type="nucleotide sequence ID" value="NZ_CP032819.1"/>
</dbReference>
<name>A0A3Q9ILX5_9BACT</name>
<dbReference type="PIRSF" id="PIRSF006483">
    <property type="entry name" value="Membrane_protein_YitT"/>
    <property type="match status" value="1"/>
</dbReference>
<feature type="transmembrane region" description="Helical" evidence="6">
    <location>
        <begin position="132"/>
        <end position="151"/>
    </location>
</feature>
<dbReference type="PROSITE" id="PS51257">
    <property type="entry name" value="PROKAR_LIPOPROTEIN"/>
    <property type="match status" value="1"/>
</dbReference>
<feature type="transmembrane region" description="Helical" evidence="6">
    <location>
        <begin position="60"/>
        <end position="78"/>
    </location>
</feature>
<accession>A0A3Q9ILX5</accession>
<keyword evidence="3 6" id="KW-0812">Transmembrane</keyword>
<dbReference type="EMBL" id="CP032819">
    <property type="protein sequence ID" value="AZS28392.1"/>
    <property type="molecule type" value="Genomic_DNA"/>
</dbReference>
<evidence type="ECO:0000256" key="4">
    <source>
        <dbReference type="ARBA" id="ARBA00022989"/>
    </source>
</evidence>
<dbReference type="Proteomes" id="UP000270673">
    <property type="component" value="Chromosome"/>
</dbReference>
<dbReference type="OrthoDB" id="1422399at2"/>
<feature type="domain" description="DUF2179" evidence="7">
    <location>
        <begin position="247"/>
        <end position="301"/>
    </location>
</feature>
<dbReference type="Pfam" id="PF10035">
    <property type="entry name" value="DUF2179"/>
    <property type="match status" value="1"/>
</dbReference>
<dbReference type="InterPro" id="IPR015867">
    <property type="entry name" value="N-reg_PII/ATP_PRibTrfase_C"/>
</dbReference>
<protein>
    <submittedName>
        <fullName evidence="8">YitT family protein</fullName>
    </submittedName>
</protein>
<keyword evidence="5 6" id="KW-0472">Membrane</keyword>
<evidence type="ECO:0000256" key="5">
    <source>
        <dbReference type="ARBA" id="ARBA00023136"/>
    </source>
</evidence>
<keyword evidence="4 6" id="KW-1133">Transmembrane helix</keyword>
<evidence type="ECO:0000256" key="2">
    <source>
        <dbReference type="ARBA" id="ARBA00022475"/>
    </source>
</evidence>
<keyword evidence="2" id="KW-1003">Cell membrane</keyword>
<dbReference type="Gene3D" id="3.30.70.120">
    <property type="match status" value="1"/>
</dbReference>
<gene>
    <name evidence="8" type="ORF">D8S85_01720</name>
</gene>
<evidence type="ECO:0000259" key="7">
    <source>
        <dbReference type="Pfam" id="PF10035"/>
    </source>
</evidence>
<dbReference type="KEGG" id="buy:D8S85_01720"/>
<dbReference type="InterPro" id="IPR019264">
    <property type="entry name" value="DUF2179"/>
</dbReference>
<keyword evidence="9" id="KW-1185">Reference proteome</keyword>
<dbReference type="PANTHER" id="PTHR33545:SF5">
    <property type="entry name" value="UPF0750 MEMBRANE PROTEIN YITT"/>
    <property type="match status" value="1"/>
</dbReference>
<sequence length="310" mass="34576">MVNILLKEKPFTREWFRTYALLIGGAFVLALGYSCFMAPYKIVPGGIYGITIVLQHKWGFPIGMAALCFNLPLSLLGLRVLGAGFGVKTFICFILVAVFSDSLPTLLLTLMGEPIPTDPMVTLDPFKLGDEVLLACIFGGVVMGVGVGMIMKSRASSGGTDVFSNILHKWTHRPLGQLQMMVDSCIVIFGFLMFQDWKVPMYSWLSIFLMGKTIDIILQGVNAEKSFFIISDKAEEIRMYVLNDLHRGGSILPIQGMYNRAEKEMIMTMVNRRQMVTLQQAIYKIDPNAFVTIFDANQILGKGFKRLDAE</sequence>
<reference evidence="8 9" key="1">
    <citation type="submission" date="2018-10" db="EMBL/GenBank/DDBJ databases">
        <title>Butyricimonas faecalis sp. nov., isolated from human faeces and emended description of the genus Butyricimonas.</title>
        <authorList>
            <person name="Le Roy T."/>
            <person name="Van der Smissen P."/>
            <person name="Paquot A."/>
            <person name="Delzenne N."/>
            <person name="Muccioli G."/>
            <person name="Collet J.-F."/>
            <person name="Cani P.D."/>
        </authorList>
    </citation>
    <scope>NUCLEOTIDE SEQUENCE [LARGE SCALE GENOMIC DNA]</scope>
    <source>
        <strain evidence="8 9">H184</strain>
    </source>
</reference>
<dbReference type="InterPro" id="IPR051461">
    <property type="entry name" value="UPF0750_membrane"/>
</dbReference>
<comment type="subcellular location">
    <subcellularLocation>
        <location evidence="1">Cell membrane</location>
        <topology evidence="1">Multi-pass membrane protein</topology>
    </subcellularLocation>
</comment>
<feature type="transmembrane region" description="Helical" evidence="6">
    <location>
        <begin position="20"/>
        <end position="40"/>
    </location>
</feature>
<dbReference type="InterPro" id="IPR003740">
    <property type="entry name" value="YitT"/>
</dbReference>
<feature type="transmembrane region" description="Helical" evidence="6">
    <location>
        <begin position="90"/>
        <end position="112"/>
    </location>
</feature>
<dbReference type="Pfam" id="PF02588">
    <property type="entry name" value="YitT_membrane"/>
    <property type="match status" value="1"/>
</dbReference>
<dbReference type="PANTHER" id="PTHR33545">
    <property type="entry name" value="UPF0750 MEMBRANE PROTEIN YITT-RELATED"/>
    <property type="match status" value="1"/>
</dbReference>
<dbReference type="AlphaFoldDB" id="A0A3Q9ILX5"/>
<proteinExistence type="predicted"/>
<evidence type="ECO:0000313" key="9">
    <source>
        <dbReference type="Proteomes" id="UP000270673"/>
    </source>
</evidence>
<evidence type="ECO:0000256" key="1">
    <source>
        <dbReference type="ARBA" id="ARBA00004651"/>
    </source>
</evidence>
<evidence type="ECO:0000313" key="8">
    <source>
        <dbReference type="EMBL" id="AZS28392.1"/>
    </source>
</evidence>
<organism evidence="8 9">
    <name type="scientific">Butyricimonas faecalis</name>
    <dbReference type="NCBI Taxonomy" id="2093856"/>
    <lineage>
        <taxon>Bacteria</taxon>
        <taxon>Pseudomonadati</taxon>
        <taxon>Bacteroidota</taxon>
        <taxon>Bacteroidia</taxon>
        <taxon>Bacteroidales</taxon>
        <taxon>Odoribacteraceae</taxon>
        <taxon>Butyricimonas</taxon>
    </lineage>
</organism>